<proteinExistence type="predicted"/>
<sequence length="230" mass="25585">MTMTTIATPTPTVTATALMTTTPAATTMIATSSFPLGVFITLKTQSVMPLKTERRWRRALQICNRIFPKRTVQTAGGMLIFPLNTSSKCMTWETATTLPRTTALYSAMNKQGFSGSLCWLLGTTQGAFGTQRTIPMFAENRPSSSGFGTLNYFFFVFFFLSVTFSLTTGFDSPPVFHVFFFFFSSSCSTRVISHSPCAVECTQEWRRIIQVPRVASILSYAKQRGYSNPH</sequence>
<dbReference type="AlphaFoldDB" id="A0A0S4IVR7"/>
<accession>A0A0S4IVR7</accession>
<evidence type="ECO:0000313" key="2">
    <source>
        <dbReference type="EMBL" id="CUG03346.1"/>
    </source>
</evidence>
<evidence type="ECO:0000256" key="1">
    <source>
        <dbReference type="SAM" id="Phobius"/>
    </source>
</evidence>
<dbReference type="EMBL" id="CYKH01000508">
    <property type="protein sequence ID" value="CUG03346.1"/>
    <property type="molecule type" value="Genomic_DNA"/>
</dbReference>
<feature type="transmembrane region" description="Helical" evidence="1">
    <location>
        <begin position="150"/>
        <end position="170"/>
    </location>
</feature>
<keyword evidence="3" id="KW-1185">Reference proteome</keyword>
<keyword evidence="1" id="KW-1133">Transmembrane helix</keyword>
<gene>
    <name evidence="2" type="ORF">BSAL_70115</name>
</gene>
<organism evidence="2 3">
    <name type="scientific">Bodo saltans</name>
    <name type="common">Flagellated protozoan</name>
    <dbReference type="NCBI Taxonomy" id="75058"/>
    <lineage>
        <taxon>Eukaryota</taxon>
        <taxon>Discoba</taxon>
        <taxon>Euglenozoa</taxon>
        <taxon>Kinetoplastea</taxon>
        <taxon>Metakinetoplastina</taxon>
        <taxon>Eubodonida</taxon>
        <taxon>Bodonidae</taxon>
        <taxon>Bodo</taxon>
    </lineage>
</organism>
<name>A0A0S4IVR7_BODSA</name>
<keyword evidence="1" id="KW-0812">Transmembrane</keyword>
<reference evidence="3" key="1">
    <citation type="submission" date="2015-09" db="EMBL/GenBank/DDBJ databases">
        <authorList>
            <consortium name="Pathogen Informatics"/>
        </authorList>
    </citation>
    <scope>NUCLEOTIDE SEQUENCE [LARGE SCALE GENOMIC DNA]</scope>
    <source>
        <strain evidence="3">Lake Konstanz</strain>
    </source>
</reference>
<dbReference type="VEuPathDB" id="TriTrypDB:BSAL_70115"/>
<evidence type="ECO:0000313" key="3">
    <source>
        <dbReference type="Proteomes" id="UP000051952"/>
    </source>
</evidence>
<dbReference type="Proteomes" id="UP000051952">
    <property type="component" value="Unassembled WGS sequence"/>
</dbReference>
<protein>
    <submittedName>
        <fullName evidence="2">Membrane-associated protein, putative</fullName>
    </submittedName>
</protein>
<keyword evidence="1" id="KW-0472">Membrane</keyword>